<dbReference type="Proteomes" id="UP000235672">
    <property type="component" value="Unassembled WGS sequence"/>
</dbReference>
<keyword evidence="1" id="KW-0472">Membrane</keyword>
<keyword evidence="1" id="KW-0812">Transmembrane</keyword>
<protein>
    <submittedName>
        <fullName evidence="2">Uncharacterized protein</fullName>
    </submittedName>
</protein>
<evidence type="ECO:0000313" key="2">
    <source>
        <dbReference type="EMBL" id="PMD20779.1"/>
    </source>
</evidence>
<feature type="transmembrane region" description="Helical" evidence="1">
    <location>
        <begin position="6"/>
        <end position="25"/>
    </location>
</feature>
<keyword evidence="1" id="KW-1133">Transmembrane helix</keyword>
<evidence type="ECO:0000256" key="1">
    <source>
        <dbReference type="SAM" id="Phobius"/>
    </source>
</evidence>
<dbReference type="AlphaFoldDB" id="A0A2J6Q3F0"/>
<dbReference type="EMBL" id="KZ613483">
    <property type="protein sequence ID" value="PMD20779.1"/>
    <property type="molecule type" value="Genomic_DNA"/>
</dbReference>
<gene>
    <name evidence="2" type="ORF">NA56DRAFT_156116</name>
</gene>
<evidence type="ECO:0000313" key="3">
    <source>
        <dbReference type="Proteomes" id="UP000235672"/>
    </source>
</evidence>
<proteinExistence type="predicted"/>
<organism evidence="2 3">
    <name type="scientific">Hyaloscypha hepaticicola</name>
    <dbReference type="NCBI Taxonomy" id="2082293"/>
    <lineage>
        <taxon>Eukaryota</taxon>
        <taxon>Fungi</taxon>
        <taxon>Dikarya</taxon>
        <taxon>Ascomycota</taxon>
        <taxon>Pezizomycotina</taxon>
        <taxon>Leotiomycetes</taxon>
        <taxon>Helotiales</taxon>
        <taxon>Hyaloscyphaceae</taxon>
        <taxon>Hyaloscypha</taxon>
    </lineage>
</organism>
<accession>A0A2J6Q3F0</accession>
<name>A0A2J6Q3F0_9HELO</name>
<sequence>MHENRLLLTMYILTVIQCYLGVQVIHHNRLLPGQNLYTHPSTMLSGSMAVRLFTTIGCYRQ</sequence>
<reference evidence="2 3" key="1">
    <citation type="submission" date="2016-05" db="EMBL/GenBank/DDBJ databases">
        <title>A degradative enzymes factory behind the ericoid mycorrhizal symbiosis.</title>
        <authorList>
            <consortium name="DOE Joint Genome Institute"/>
            <person name="Martino E."/>
            <person name="Morin E."/>
            <person name="Grelet G."/>
            <person name="Kuo A."/>
            <person name="Kohler A."/>
            <person name="Daghino S."/>
            <person name="Barry K."/>
            <person name="Choi C."/>
            <person name="Cichocki N."/>
            <person name="Clum A."/>
            <person name="Copeland A."/>
            <person name="Hainaut M."/>
            <person name="Haridas S."/>
            <person name="Labutti K."/>
            <person name="Lindquist E."/>
            <person name="Lipzen A."/>
            <person name="Khouja H.-R."/>
            <person name="Murat C."/>
            <person name="Ohm R."/>
            <person name="Olson A."/>
            <person name="Spatafora J."/>
            <person name="Veneault-Fourrey C."/>
            <person name="Henrissat B."/>
            <person name="Grigoriev I."/>
            <person name="Martin F."/>
            <person name="Perotto S."/>
        </authorList>
    </citation>
    <scope>NUCLEOTIDE SEQUENCE [LARGE SCALE GENOMIC DNA]</scope>
    <source>
        <strain evidence="2 3">UAMH 7357</strain>
    </source>
</reference>
<keyword evidence="3" id="KW-1185">Reference proteome</keyword>